<feature type="transmembrane region" description="Helical" evidence="7">
    <location>
        <begin position="135"/>
        <end position="152"/>
    </location>
</feature>
<dbReference type="InterPro" id="IPR037294">
    <property type="entry name" value="ABC_BtuC-like"/>
</dbReference>
<proteinExistence type="inferred from homology"/>
<dbReference type="RefSeq" id="WP_202957762.1">
    <property type="nucleotide sequence ID" value="NZ_JAPCID010000030.1"/>
</dbReference>
<dbReference type="Pfam" id="PF00950">
    <property type="entry name" value="ABC-3"/>
    <property type="match status" value="1"/>
</dbReference>
<organism evidence="8 9">
    <name type="scientific">Solirubrobacter deserti</name>
    <dbReference type="NCBI Taxonomy" id="2282478"/>
    <lineage>
        <taxon>Bacteria</taxon>
        <taxon>Bacillati</taxon>
        <taxon>Actinomycetota</taxon>
        <taxon>Thermoleophilia</taxon>
        <taxon>Solirubrobacterales</taxon>
        <taxon>Solirubrobacteraceae</taxon>
        <taxon>Solirubrobacter</taxon>
    </lineage>
</organism>
<evidence type="ECO:0000256" key="3">
    <source>
        <dbReference type="ARBA" id="ARBA00022692"/>
    </source>
</evidence>
<dbReference type="EMBL" id="JAPCID010000030">
    <property type="protein sequence ID" value="MDA0139845.1"/>
    <property type="molecule type" value="Genomic_DNA"/>
</dbReference>
<evidence type="ECO:0000256" key="6">
    <source>
        <dbReference type="RuleBase" id="RU003943"/>
    </source>
</evidence>
<name>A0ABT4RMQ8_9ACTN</name>
<dbReference type="SUPFAM" id="SSF81345">
    <property type="entry name" value="ABC transporter involved in vitamin B12 uptake, BtuC"/>
    <property type="match status" value="1"/>
</dbReference>
<accession>A0ABT4RMQ8</accession>
<feature type="transmembrane region" description="Helical" evidence="7">
    <location>
        <begin position="93"/>
        <end position="115"/>
    </location>
</feature>
<dbReference type="Gene3D" id="1.10.3470.10">
    <property type="entry name" value="ABC transporter involved in vitamin B12 uptake, BtuC"/>
    <property type="match status" value="1"/>
</dbReference>
<feature type="transmembrane region" description="Helical" evidence="7">
    <location>
        <begin position="57"/>
        <end position="81"/>
    </location>
</feature>
<evidence type="ECO:0000256" key="1">
    <source>
        <dbReference type="ARBA" id="ARBA00004141"/>
    </source>
</evidence>
<keyword evidence="5 7" id="KW-0472">Membrane</keyword>
<keyword evidence="6" id="KW-0813">Transport</keyword>
<evidence type="ECO:0000256" key="4">
    <source>
        <dbReference type="ARBA" id="ARBA00022989"/>
    </source>
</evidence>
<gene>
    <name evidence="8" type="ORF">OJ962_20250</name>
</gene>
<evidence type="ECO:0000313" key="8">
    <source>
        <dbReference type="EMBL" id="MDA0139845.1"/>
    </source>
</evidence>
<evidence type="ECO:0000256" key="5">
    <source>
        <dbReference type="ARBA" id="ARBA00023136"/>
    </source>
</evidence>
<feature type="transmembrane region" description="Helical" evidence="7">
    <location>
        <begin position="179"/>
        <end position="205"/>
    </location>
</feature>
<dbReference type="CDD" id="cd06550">
    <property type="entry name" value="TM_ABC_iron-siderophores_like"/>
    <property type="match status" value="1"/>
</dbReference>
<keyword evidence="4 7" id="KW-1133">Transmembrane helix</keyword>
<dbReference type="PANTHER" id="PTHR30477">
    <property type="entry name" value="ABC-TRANSPORTER METAL-BINDING PROTEIN"/>
    <property type="match status" value="1"/>
</dbReference>
<feature type="transmembrane region" description="Helical" evidence="7">
    <location>
        <begin position="248"/>
        <end position="266"/>
    </location>
</feature>
<dbReference type="InterPro" id="IPR001626">
    <property type="entry name" value="ABC_TroCD"/>
</dbReference>
<reference evidence="8" key="1">
    <citation type="submission" date="2022-10" db="EMBL/GenBank/DDBJ databases">
        <title>The WGS of Solirubrobacter sp. CPCC 204708.</title>
        <authorList>
            <person name="Jiang Z."/>
        </authorList>
    </citation>
    <scope>NUCLEOTIDE SEQUENCE</scope>
    <source>
        <strain evidence="8">CPCC 204708</strain>
    </source>
</reference>
<dbReference type="PANTHER" id="PTHR30477:SF13">
    <property type="entry name" value="IRON TRANSPORT SYSTEM MEMBRANE PROTEIN HI_0360-RELATED"/>
    <property type="match status" value="1"/>
</dbReference>
<keyword evidence="3 6" id="KW-0812">Transmembrane</keyword>
<evidence type="ECO:0000313" key="9">
    <source>
        <dbReference type="Proteomes" id="UP001147700"/>
    </source>
</evidence>
<protein>
    <submittedName>
        <fullName evidence="8">Metal ABC transporter permease</fullName>
    </submittedName>
</protein>
<feature type="transmembrane region" description="Helical" evidence="7">
    <location>
        <begin position="221"/>
        <end position="241"/>
    </location>
</feature>
<comment type="similarity">
    <text evidence="2 6">Belongs to the ABC-3 integral membrane protein family.</text>
</comment>
<evidence type="ECO:0000256" key="7">
    <source>
        <dbReference type="SAM" id="Phobius"/>
    </source>
</evidence>
<keyword evidence="9" id="KW-1185">Reference proteome</keyword>
<sequence>MIDWLIDPLTFEFMQRAMLVAVVVGIACAVLSCWLTLLGWSLMGDAVSHAVLPGVVLSYVIGAPFAAGAFIFGAGAVGLIGGLNRTSRVKEDAAIGIVFTGLFALGLVLVSVIPSQVDLFHILFGNVLGVSDGDILQVLVLGVLVVVVLLLLRKSLVLYAFDPVHAHAIGISPRRLEMVLLGALALTVIVALQAVGIVLVVAMLITPGATAYLLTDRFDRLLMLAIGTGVLSTVLGTYLSYHLDASTGGMIVVVLTVLFGLAYLFGPRGVLALRRG</sequence>
<comment type="caution">
    <text evidence="8">The sequence shown here is derived from an EMBL/GenBank/DDBJ whole genome shotgun (WGS) entry which is preliminary data.</text>
</comment>
<dbReference type="Proteomes" id="UP001147700">
    <property type="component" value="Unassembled WGS sequence"/>
</dbReference>
<evidence type="ECO:0000256" key="2">
    <source>
        <dbReference type="ARBA" id="ARBA00008034"/>
    </source>
</evidence>
<comment type="subcellular location">
    <subcellularLocation>
        <location evidence="6">Cell membrane</location>
        <topology evidence="6">Multi-pass membrane protein</topology>
    </subcellularLocation>
    <subcellularLocation>
        <location evidence="1">Membrane</location>
        <topology evidence="1">Multi-pass membrane protein</topology>
    </subcellularLocation>
</comment>
<feature type="transmembrane region" description="Helical" evidence="7">
    <location>
        <begin position="17"/>
        <end position="37"/>
    </location>
</feature>